<keyword evidence="4" id="KW-1003">Cell membrane</keyword>
<dbReference type="Proteomes" id="UP000247832">
    <property type="component" value="Unassembled WGS sequence"/>
</dbReference>
<feature type="transmembrane region" description="Helical" evidence="9">
    <location>
        <begin position="154"/>
        <end position="172"/>
    </location>
</feature>
<evidence type="ECO:0000256" key="1">
    <source>
        <dbReference type="ARBA" id="ARBA00004651"/>
    </source>
</evidence>
<evidence type="ECO:0000256" key="7">
    <source>
        <dbReference type="ARBA" id="ARBA00023136"/>
    </source>
</evidence>
<feature type="transmembrane region" description="Helical" evidence="9">
    <location>
        <begin position="55"/>
        <end position="78"/>
    </location>
</feature>
<feature type="transmembrane region" description="Helical" evidence="9">
    <location>
        <begin position="12"/>
        <end position="35"/>
    </location>
</feature>
<dbReference type="AlphaFoldDB" id="A0A2V5L4S1"/>
<keyword evidence="5 9" id="KW-0812">Transmembrane</keyword>
<dbReference type="Pfam" id="PF03591">
    <property type="entry name" value="AzlC"/>
    <property type="match status" value="1"/>
</dbReference>
<feature type="transmembrane region" description="Helical" evidence="9">
    <location>
        <begin position="126"/>
        <end position="148"/>
    </location>
</feature>
<dbReference type="PANTHER" id="PTHR34979:SF1">
    <property type="entry name" value="INNER MEMBRANE PROTEIN YGAZ"/>
    <property type="match status" value="1"/>
</dbReference>
<reference evidence="10 11" key="1">
    <citation type="submission" date="2018-05" db="EMBL/GenBank/DDBJ databases">
        <title>Genetic diversity of glacier-inhabiting Cryobacterium bacteria in China and description of Cryobacterium mengkeensis sp. nov. and Arthrobacter glacialis sp. nov.</title>
        <authorList>
            <person name="Liu Q."/>
            <person name="Xin Y.-H."/>
        </authorList>
    </citation>
    <scope>NUCLEOTIDE SEQUENCE [LARGE SCALE GENOMIC DNA]</scope>
    <source>
        <strain evidence="10 11">LI2</strain>
    </source>
</reference>
<evidence type="ECO:0000256" key="3">
    <source>
        <dbReference type="ARBA" id="ARBA00022448"/>
    </source>
</evidence>
<organism evidence="10 11">
    <name type="scientific">Arthrobacter livingstonensis</name>
    <dbReference type="NCBI Taxonomy" id="670078"/>
    <lineage>
        <taxon>Bacteria</taxon>
        <taxon>Bacillati</taxon>
        <taxon>Actinomycetota</taxon>
        <taxon>Actinomycetes</taxon>
        <taxon>Micrococcales</taxon>
        <taxon>Micrococcaceae</taxon>
        <taxon>Arthrobacter</taxon>
    </lineage>
</organism>
<dbReference type="RefSeq" id="WP_110502690.1">
    <property type="nucleotide sequence ID" value="NZ_QJVD01000030.1"/>
</dbReference>
<feature type="region of interest" description="Disordered" evidence="8">
    <location>
        <begin position="224"/>
        <end position="291"/>
    </location>
</feature>
<dbReference type="InterPro" id="IPR011606">
    <property type="entry name" value="Brnchd-chn_aa_trnsp_permease"/>
</dbReference>
<keyword evidence="7 9" id="KW-0472">Membrane</keyword>
<sequence>MRLRESPAARIGASIAIATGLYGVSFGALSVASGLSFWQTMALSLLLFSGGSQFAFIGVIAGGGTGVAAMSASALLGIRNGVYGMQLNALMKPTGWRRFVSAQITIDESTATATGQRDPAEQQRGFWVAGIGIYVLWNIFTAAGAFLGDALGDPKQWGLDGAAVAAFLGLLWPRIRAFQPAAIAVVCAVVTLLAVPLVPPGVPILVAALAAGLIGWFRRGHTPDHSPGHDDDGMEPDIEPYGRGDHSHGQPAARPVPGRTGTGGRDGIFGTAGSGGTPGHGPLGFSEGGAA</sequence>
<dbReference type="EMBL" id="QJVD01000030">
    <property type="protein sequence ID" value="PYI65134.1"/>
    <property type="molecule type" value="Genomic_DNA"/>
</dbReference>
<evidence type="ECO:0000256" key="5">
    <source>
        <dbReference type="ARBA" id="ARBA00022692"/>
    </source>
</evidence>
<dbReference type="GO" id="GO:0005886">
    <property type="term" value="C:plasma membrane"/>
    <property type="evidence" value="ECO:0007669"/>
    <property type="project" value="UniProtKB-SubCell"/>
</dbReference>
<dbReference type="GO" id="GO:1903785">
    <property type="term" value="P:L-valine transmembrane transport"/>
    <property type="evidence" value="ECO:0007669"/>
    <property type="project" value="TreeGrafter"/>
</dbReference>
<accession>A0A2V5L4S1</accession>
<evidence type="ECO:0000313" key="10">
    <source>
        <dbReference type="EMBL" id="PYI65134.1"/>
    </source>
</evidence>
<protein>
    <submittedName>
        <fullName evidence="10">Branched-chain amino acid ABC transporter permease</fullName>
    </submittedName>
</protein>
<name>A0A2V5L4S1_9MICC</name>
<keyword evidence="3" id="KW-0813">Transport</keyword>
<feature type="compositionally biased region" description="Gly residues" evidence="8">
    <location>
        <begin position="260"/>
        <end position="291"/>
    </location>
</feature>
<keyword evidence="11" id="KW-1185">Reference proteome</keyword>
<evidence type="ECO:0000256" key="2">
    <source>
        <dbReference type="ARBA" id="ARBA00010735"/>
    </source>
</evidence>
<evidence type="ECO:0000256" key="6">
    <source>
        <dbReference type="ARBA" id="ARBA00022989"/>
    </source>
</evidence>
<dbReference type="PANTHER" id="PTHR34979">
    <property type="entry name" value="INNER MEMBRANE PROTEIN YGAZ"/>
    <property type="match status" value="1"/>
</dbReference>
<proteinExistence type="inferred from homology"/>
<comment type="similarity">
    <text evidence="2">Belongs to the AzlC family.</text>
</comment>
<evidence type="ECO:0000313" key="11">
    <source>
        <dbReference type="Proteomes" id="UP000247832"/>
    </source>
</evidence>
<evidence type="ECO:0000256" key="9">
    <source>
        <dbReference type="SAM" id="Phobius"/>
    </source>
</evidence>
<feature type="transmembrane region" description="Helical" evidence="9">
    <location>
        <begin position="177"/>
        <end position="195"/>
    </location>
</feature>
<evidence type="ECO:0000256" key="8">
    <source>
        <dbReference type="SAM" id="MobiDB-lite"/>
    </source>
</evidence>
<gene>
    <name evidence="10" type="ORF">CVV68_19615</name>
</gene>
<evidence type="ECO:0000256" key="4">
    <source>
        <dbReference type="ARBA" id="ARBA00022475"/>
    </source>
</evidence>
<comment type="subcellular location">
    <subcellularLocation>
        <location evidence="1">Cell membrane</location>
        <topology evidence="1">Multi-pass membrane protein</topology>
    </subcellularLocation>
</comment>
<dbReference type="OrthoDB" id="5195391at2"/>
<keyword evidence="6 9" id="KW-1133">Transmembrane helix</keyword>
<comment type="caution">
    <text evidence="10">The sequence shown here is derived from an EMBL/GenBank/DDBJ whole genome shotgun (WGS) entry which is preliminary data.</text>
</comment>